<evidence type="ECO:0000313" key="6">
    <source>
        <dbReference type="EMBL" id="SHM18600.1"/>
    </source>
</evidence>
<dbReference type="PANTHER" id="PTHR42798">
    <property type="entry name" value="LIPOPROTEIN-RELEASING SYSTEM ATP-BINDING PROTEIN LOLD"/>
    <property type="match status" value="1"/>
</dbReference>
<keyword evidence="3" id="KW-0547">Nucleotide-binding</keyword>
<dbReference type="GO" id="GO:0016887">
    <property type="term" value="F:ATP hydrolysis activity"/>
    <property type="evidence" value="ECO:0007669"/>
    <property type="project" value="InterPro"/>
</dbReference>
<proteinExistence type="inferred from homology"/>
<keyword evidence="4 6" id="KW-0067">ATP-binding</keyword>
<evidence type="ECO:0000256" key="4">
    <source>
        <dbReference type="ARBA" id="ARBA00022840"/>
    </source>
</evidence>
<keyword evidence="7" id="KW-1185">Reference proteome</keyword>
<name>A0A1M7GQS0_9FIRM</name>
<comment type="similarity">
    <text evidence="1">Belongs to the ABC transporter superfamily.</text>
</comment>
<dbReference type="Gene3D" id="3.40.50.300">
    <property type="entry name" value="P-loop containing nucleotide triphosphate hydrolases"/>
    <property type="match status" value="1"/>
</dbReference>
<feature type="domain" description="ABC transporter" evidence="5">
    <location>
        <begin position="6"/>
        <end position="244"/>
    </location>
</feature>
<dbReference type="GO" id="GO:0098796">
    <property type="term" value="C:membrane protein complex"/>
    <property type="evidence" value="ECO:0007669"/>
    <property type="project" value="UniProtKB-ARBA"/>
</dbReference>
<dbReference type="EMBL" id="FRCP01000007">
    <property type="protein sequence ID" value="SHM18600.1"/>
    <property type="molecule type" value="Genomic_DNA"/>
</dbReference>
<dbReference type="InterPro" id="IPR003593">
    <property type="entry name" value="AAA+_ATPase"/>
</dbReference>
<evidence type="ECO:0000256" key="1">
    <source>
        <dbReference type="ARBA" id="ARBA00005417"/>
    </source>
</evidence>
<dbReference type="PROSITE" id="PS00211">
    <property type="entry name" value="ABC_TRANSPORTER_1"/>
    <property type="match status" value="1"/>
</dbReference>
<dbReference type="SUPFAM" id="SSF52540">
    <property type="entry name" value="P-loop containing nucleoside triphosphate hydrolases"/>
    <property type="match status" value="1"/>
</dbReference>
<dbReference type="FunFam" id="3.40.50.300:FF:000032">
    <property type="entry name" value="Export ABC transporter ATP-binding protein"/>
    <property type="match status" value="1"/>
</dbReference>
<accession>A0A1M7GQS0</accession>
<dbReference type="InterPro" id="IPR017911">
    <property type="entry name" value="MacB-like_ATP-bd"/>
</dbReference>
<evidence type="ECO:0000256" key="2">
    <source>
        <dbReference type="ARBA" id="ARBA00022448"/>
    </source>
</evidence>
<dbReference type="GO" id="GO:0005524">
    <property type="term" value="F:ATP binding"/>
    <property type="evidence" value="ECO:0007669"/>
    <property type="project" value="UniProtKB-KW"/>
</dbReference>
<dbReference type="AlphaFoldDB" id="A0A1M7GQS0"/>
<protein>
    <submittedName>
        <fullName evidence="6">Putative ABC transport system ATP-binding protein</fullName>
    </submittedName>
</protein>
<dbReference type="InterPro" id="IPR017871">
    <property type="entry name" value="ABC_transporter-like_CS"/>
</dbReference>
<dbReference type="CDD" id="cd03255">
    <property type="entry name" value="ABC_MJ0796_LolCDE_FtsE"/>
    <property type="match status" value="1"/>
</dbReference>
<sequence>MKDSIIKTQLLCKSFITDGEINNIIKNMDLDIYEGDFTVIMGSSGSGKSTLLYSLSGMDQVTTGKVFFDNEDITRMKEKEITKLRKNKLGFVFQGINLIPNLNVYENIVSPTYKTKTKHKAVEERANDLLEKLELNEHKHKFPNQMSGGQRQRAAICRALINNPKVLFADEPTGSLNSSQGESVLDIFTAVHAEGQSVVMVTHDLKAALRGSRILYIKDGRIDGDLVLTEYGTDDLTQREDTLYRFLKSKGW</sequence>
<dbReference type="InterPro" id="IPR003439">
    <property type="entry name" value="ABC_transporter-like_ATP-bd"/>
</dbReference>
<reference evidence="6 7" key="1">
    <citation type="submission" date="2016-11" db="EMBL/GenBank/DDBJ databases">
        <authorList>
            <person name="Jaros S."/>
            <person name="Januszkiewicz K."/>
            <person name="Wedrychowicz H."/>
        </authorList>
    </citation>
    <scope>NUCLEOTIDE SEQUENCE [LARGE SCALE GENOMIC DNA]</scope>
    <source>
        <strain evidence="6 7">DSM 15930</strain>
    </source>
</reference>
<dbReference type="GO" id="GO:0022857">
    <property type="term" value="F:transmembrane transporter activity"/>
    <property type="evidence" value="ECO:0007669"/>
    <property type="project" value="UniProtKB-ARBA"/>
</dbReference>
<evidence type="ECO:0000256" key="3">
    <source>
        <dbReference type="ARBA" id="ARBA00022741"/>
    </source>
</evidence>
<keyword evidence="2" id="KW-0813">Transport</keyword>
<gene>
    <name evidence="6" type="ORF">SAMN02746066_01059</name>
</gene>
<dbReference type="RefSeq" id="WP_073284120.1">
    <property type="nucleotide sequence ID" value="NZ_FRCP01000007.1"/>
</dbReference>
<dbReference type="Pfam" id="PF00005">
    <property type="entry name" value="ABC_tran"/>
    <property type="match status" value="1"/>
</dbReference>
<dbReference type="STRING" id="1120996.SAMN02746066_01059"/>
<organism evidence="6 7">
    <name type="scientific">Anaerosporobacter mobilis DSM 15930</name>
    <dbReference type="NCBI Taxonomy" id="1120996"/>
    <lineage>
        <taxon>Bacteria</taxon>
        <taxon>Bacillati</taxon>
        <taxon>Bacillota</taxon>
        <taxon>Clostridia</taxon>
        <taxon>Lachnospirales</taxon>
        <taxon>Lachnospiraceae</taxon>
        <taxon>Anaerosporobacter</taxon>
    </lineage>
</organism>
<dbReference type="Proteomes" id="UP000184038">
    <property type="component" value="Unassembled WGS sequence"/>
</dbReference>
<dbReference type="PANTHER" id="PTHR42798:SF7">
    <property type="entry name" value="ALPHA-D-RIBOSE 1-METHYLPHOSPHONATE 5-TRIPHOSPHATE SYNTHASE SUBUNIT PHNL"/>
    <property type="match status" value="1"/>
</dbReference>
<evidence type="ECO:0000313" key="7">
    <source>
        <dbReference type="Proteomes" id="UP000184038"/>
    </source>
</evidence>
<dbReference type="InterPro" id="IPR027417">
    <property type="entry name" value="P-loop_NTPase"/>
</dbReference>
<dbReference type="SMART" id="SM00382">
    <property type="entry name" value="AAA"/>
    <property type="match status" value="1"/>
</dbReference>
<evidence type="ECO:0000259" key="5">
    <source>
        <dbReference type="PROSITE" id="PS50893"/>
    </source>
</evidence>
<dbReference type="PROSITE" id="PS50893">
    <property type="entry name" value="ABC_TRANSPORTER_2"/>
    <property type="match status" value="1"/>
</dbReference>